<proteinExistence type="predicted"/>
<accession>A0A2R4WM04</accession>
<dbReference type="KEGG" id="mee:DA075_18075"/>
<name>A0A2R4WM04_9HYPH</name>
<protein>
    <submittedName>
        <fullName evidence="1">Uncharacterized protein</fullName>
    </submittedName>
</protein>
<organism evidence="1 2">
    <name type="scientific">Methylobacterium currus</name>
    <dbReference type="NCBI Taxonomy" id="2051553"/>
    <lineage>
        <taxon>Bacteria</taxon>
        <taxon>Pseudomonadati</taxon>
        <taxon>Pseudomonadota</taxon>
        <taxon>Alphaproteobacteria</taxon>
        <taxon>Hyphomicrobiales</taxon>
        <taxon>Methylobacteriaceae</taxon>
        <taxon>Methylobacterium</taxon>
    </lineage>
</organism>
<evidence type="ECO:0000313" key="2">
    <source>
        <dbReference type="Proteomes" id="UP000244755"/>
    </source>
</evidence>
<evidence type="ECO:0000313" key="1">
    <source>
        <dbReference type="EMBL" id="AWB22582.1"/>
    </source>
</evidence>
<sequence length="180" mass="19815">MDEIITVKRTSPTLFNAFTKDYSVVVREGITYINGMPGSYVRAWSADGSARQVFGSWTGSYGGALHRSVDAVQPEDKACWIARDLRIPFLDKTASRLGALSRRPARFAAISTSSPHTKCGETGGTKSKATRYHASNCTDWVLSSANATSVKPTTSLWRMRAMASYLPGTRFGRTGRLRRR</sequence>
<gene>
    <name evidence="1" type="ORF">DA075_18075</name>
</gene>
<dbReference type="EMBL" id="CP028843">
    <property type="protein sequence ID" value="AWB22582.1"/>
    <property type="molecule type" value="Genomic_DNA"/>
</dbReference>
<dbReference type="Proteomes" id="UP000244755">
    <property type="component" value="Chromosome 1"/>
</dbReference>
<dbReference type="AlphaFoldDB" id="A0A2R4WM04"/>
<reference evidence="1 2" key="1">
    <citation type="submission" date="2018-04" db="EMBL/GenBank/DDBJ databases">
        <title>Methylobacterium sp. PR1016A genome.</title>
        <authorList>
            <person name="Park W."/>
        </authorList>
    </citation>
    <scope>NUCLEOTIDE SEQUENCE [LARGE SCALE GENOMIC DNA]</scope>
    <source>
        <strain evidence="1 2">PR1016A</strain>
    </source>
</reference>
<dbReference type="RefSeq" id="WP_099954392.1">
    <property type="nucleotide sequence ID" value="NZ_CP028843.1"/>
</dbReference>
<keyword evidence="2" id="KW-1185">Reference proteome</keyword>